<dbReference type="PANTHER" id="PTHR43104:SF4">
    <property type="entry name" value="L-2-HYDROXYGLUTARATE DEHYDROGENASE, MITOCHONDRIAL"/>
    <property type="match status" value="1"/>
</dbReference>
<evidence type="ECO:0000256" key="3">
    <source>
        <dbReference type="ARBA" id="ARBA00009592"/>
    </source>
</evidence>
<evidence type="ECO:0000256" key="12">
    <source>
        <dbReference type="ARBA" id="ARBA00023002"/>
    </source>
</evidence>
<evidence type="ECO:0000313" key="22">
    <source>
        <dbReference type="EnsemblPlants" id="EMT01652"/>
    </source>
</evidence>
<keyword evidence="13" id="KW-0472">Membrane</keyword>
<comment type="cofactor">
    <cofactor evidence="1">
        <name>FAD</name>
        <dbReference type="ChEBI" id="CHEBI:57692"/>
    </cofactor>
</comment>
<evidence type="ECO:0000256" key="17">
    <source>
        <dbReference type="ARBA" id="ARBA00038878"/>
    </source>
</evidence>
<protein>
    <recommendedName>
        <fullName evidence="18">L-2-hydroxyglutarate dehydrogenase, mitochondrial</fullName>
        <ecNumber evidence="17">1.1.99.2</ecNumber>
    </recommendedName>
</protein>
<comment type="catalytic activity">
    <reaction evidence="15">
        <text>(S)-2-hydroxyglutarate + A = 2-oxoglutarate + AH2</text>
        <dbReference type="Rhea" id="RHEA:21252"/>
        <dbReference type="ChEBI" id="CHEBI:13193"/>
        <dbReference type="ChEBI" id="CHEBI:16782"/>
        <dbReference type="ChEBI" id="CHEBI:16810"/>
        <dbReference type="ChEBI" id="CHEBI:17499"/>
        <dbReference type="EC" id="1.1.99.2"/>
    </reaction>
</comment>
<keyword evidence="8" id="KW-0732">Signal</keyword>
<reference evidence="22" key="1">
    <citation type="submission" date="2015-06" db="UniProtKB">
        <authorList>
            <consortium name="EnsemblPlants"/>
        </authorList>
    </citation>
    <scope>IDENTIFICATION</scope>
</reference>
<evidence type="ECO:0000256" key="15">
    <source>
        <dbReference type="ARBA" id="ARBA00036066"/>
    </source>
</evidence>
<evidence type="ECO:0000256" key="7">
    <source>
        <dbReference type="ARBA" id="ARBA00022692"/>
    </source>
</evidence>
<evidence type="ECO:0000259" key="21">
    <source>
        <dbReference type="Pfam" id="PF23598"/>
    </source>
</evidence>
<keyword evidence="14" id="KW-0325">Glycoprotein</keyword>
<dbReference type="InterPro" id="IPR055414">
    <property type="entry name" value="LRR_R13L4/SHOC2-like"/>
</dbReference>
<dbReference type="GO" id="GO:0009742">
    <property type="term" value="P:brassinosteroid mediated signaling pathway"/>
    <property type="evidence" value="ECO:0007669"/>
    <property type="project" value="UniProtKB-KW"/>
</dbReference>
<dbReference type="SUPFAM" id="SSF52058">
    <property type="entry name" value="L domain-like"/>
    <property type="match status" value="1"/>
</dbReference>
<evidence type="ECO:0000256" key="8">
    <source>
        <dbReference type="ARBA" id="ARBA00022729"/>
    </source>
</evidence>
<dbReference type="GO" id="GO:0047545">
    <property type="term" value="F:(S)-2-hydroxyglutarate dehydrogenase activity"/>
    <property type="evidence" value="ECO:0007669"/>
    <property type="project" value="UniProtKB-EC"/>
</dbReference>
<proteinExistence type="inferred from homology"/>
<keyword evidence="10" id="KW-0274">FAD</keyword>
<dbReference type="AlphaFoldDB" id="N1QSV9"/>
<evidence type="ECO:0000256" key="1">
    <source>
        <dbReference type="ARBA" id="ARBA00001974"/>
    </source>
</evidence>
<evidence type="ECO:0000256" key="6">
    <source>
        <dbReference type="ARBA" id="ARBA00022630"/>
    </source>
</evidence>
<dbReference type="Pfam" id="PF23598">
    <property type="entry name" value="LRR_14"/>
    <property type="match status" value="1"/>
</dbReference>
<dbReference type="Pfam" id="PF01266">
    <property type="entry name" value="DAO"/>
    <property type="match status" value="1"/>
</dbReference>
<sequence length="633" mass="68877">MAAGALVLALVAALAVALAGAHSEGDALSALRRSLRDPGGVLQSWDPTLVNPCTWFHVTCDRDNRVTRLCVSLSPLLLALPFLFESGLWSVRGRGIDSPGSRLWGATDLTADEFIPSYNLFPTGQTSVRDLGNLNLSGHLVPELGKLEHLQYLELYKNNIEGTIPSELGDLKNLISLDLYKNNVSGTIPPTLGKLKSLVFLRLNGNRLTGPIPRELAGISSLKVVDVSGNNLCGTIPTTGPFEHIPLSNSSHFFSYTSMFGCFFICKINLVDCFRDKPPLSSSCSHTTITLFRLSSHLLTKCERSVLCAASRGTRAWKAQSYKAWLYMKPTAKRLREETAKLDMLLKSAKDNGVDDLQMMEGSQAMEMEPELRCLKALLSPSTGIVDSHSFMLSLLADAENLGATISYNTAVISGRVGDEGIELHISESKELENHSIGSPVLPQIVLLPKLLINAAGLSAIPLAKRLDGLAQAFVPPAYYARGCYFTLSQTKSPFSHLIYPLPEDGGIGVHVTLDLNGLVKFGPDVEWLDGKMDDMSCFLNRFDYSVNPTRCSGFYSVIRKYFPNLKDCSLEPGYSGIRPKLSGPGQRPSDFVIQGEDVHSIPGLVNLFGIESPGLTSSLAIGEHIVSRYNNT</sequence>
<dbReference type="Gene3D" id="3.80.10.10">
    <property type="entry name" value="Ribonuclease Inhibitor"/>
    <property type="match status" value="1"/>
</dbReference>
<evidence type="ECO:0000259" key="19">
    <source>
        <dbReference type="Pfam" id="PF01266"/>
    </source>
</evidence>
<evidence type="ECO:0000256" key="11">
    <source>
        <dbReference type="ARBA" id="ARBA00022989"/>
    </source>
</evidence>
<keyword evidence="7" id="KW-0812">Transmembrane</keyword>
<dbReference type="Gene3D" id="3.50.50.60">
    <property type="entry name" value="FAD/NAD(P)-binding domain"/>
    <property type="match status" value="1"/>
</dbReference>
<accession>N1QSV9</accession>
<dbReference type="SUPFAM" id="SSF51905">
    <property type="entry name" value="FAD/NAD(P)-binding domain"/>
    <property type="match status" value="1"/>
</dbReference>
<dbReference type="InterPro" id="IPR036188">
    <property type="entry name" value="FAD/NAD-bd_sf"/>
</dbReference>
<dbReference type="FunFam" id="3.80.10.10:FF:000111">
    <property type="entry name" value="LRR receptor-like serine/threonine-protein kinase ERECTA"/>
    <property type="match status" value="1"/>
</dbReference>
<keyword evidence="5" id="KW-1070">Brassinosteroid signaling pathway</keyword>
<dbReference type="InterPro" id="IPR006076">
    <property type="entry name" value="FAD-dep_OxRdtase"/>
</dbReference>
<dbReference type="Pfam" id="PF08263">
    <property type="entry name" value="LRRNT_2"/>
    <property type="match status" value="1"/>
</dbReference>
<organism evidence="22">
    <name type="scientific">Aegilops tauschii</name>
    <name type="common">Tausch's goatgrass</name>
    <name type="synonym">Aegilops squarrosa</name>
    <dbReference type="NCBI Taxonomy" id="37682"/>
    <lineage>
        <taxon>Eukaryota</taxon>
        <taxon>Viridiplantae</taxon>
        <taxon>Streptophyta</taxon>
        <taxon>Embryophyta</taxon>
        <taxon>Tracheophyta</taxon>
        <taxon>Spermatophyta</taxon>
        <taxon>Magnoliopsida</taxon>
        <taxon>Liliopsida</taxon>
        <taxon>Poales</taxon>
        <taxon>Poaceae</taxon>
        <taxon>BOP clade</taxon>
        <taxon>Pooideae</taxon>
        <taxon>Triticodae</taxon>
        <taxon>Triticeae</taxon>
        <taxon>Triticinae</taxon>
        <taxon>Aegilops</taxon>
    </lineage>
</organism>
<keyword evidence="4" id="KW-0433">Leucine-rich repeat</keyword>
<evidence type="ECO:0000259" key="20">
    <source>
        <dbReference type="Pfam" id="PF08263"/>
    </source>
</evidence>
<dbReference type="EC" id="1.1.99.2" evidence="17"/>
<feature type="domain" description="FAD dependent oxidoreductase" evidence="19">
    <location>
        <begin position="337"/>
        <end position="628"/>
    </location>
</feature>
<feature type="domain" description="Disease resistance R13L4/SHOC-2-like LRR" evidence="21">
    <location>
        <begin position="134"/>
        <end position="225"/>
    </location>
</feature>
<dbReference type="Gene3D" id="3.30.9.10">
    <property type="entry name" value="D-Amino Acid Oxidase, subunit A, domain 2"/>
    <property type="match status" value="1"/>
</dbReference>
<evidence type="ECO:0000256" key="5">
    <source>
        <dbReference type="ARBA" id="ARBA00022626"/>
    </source>
</evidence>
<comment type="similarity">
    <text evidence="3">Belongs to the RLP family.</text>
</comment>
<comment type="subcellular location">
    <subcellularLocation>
        <location evidence="2">Membrane</location>
        <topology evidence="2">Single-pass membrane protein</topology>
    </subcellularLocation>
</comment>
<feature type="domain" description="Leucine-rich repeat-containing N-terminal plant-type" evidence="20">
    <location>
        <begin position="22"/>
        <end position="61"/>
    </location>
</feature>
<keyword evidence="11" id="KW-1133">Transmembrane helix</keyword>
<evidence type="ECO:0000256" key="2">
    <source>
        <dbReference type="ARBA" id="ARBA00004167"/>
    </source>
</evidence>
<dbReference type="InterPro" id="IPR013210">
    <property type="entry name" value="LRR_N_plant-typ"/>
</dbReference>
<evidence type="ECO:0000256" key="9">
    <source>
        <dbReference type="ARBA" id="ARBA00022737"/>
    </source>
</evidence>
<comment type="similarity">
    <text evidence="16">Belongs to the L2HGDH family.</text>
</comment>
<evidence type="ECO:0000256" key="18">
    <source>
        <dbReference type="ARBA" id="ARBA00041137"/>
    </source>
</evidence>
<keyword evidence="6" id="KW-0285">Flavoprotein</keyword>
<evidence type="ECO:0000256" key="10">
    <source>
        <dbReference type="ARBA" id="ARBA00022827"/>
    </source>
</evidence>
<name>N1QSV9_AEGTA</name>
<keyword evidence="9" id="KW-0677">Repeat</keyword>
<evidence type="ECO:0000256" key="4">
    <source>
        <dbReference type="ARBA" id="ARBA00022614"/>
    </source>
</evidence>
<keyword evidence="12" id="KW-0560">Oxidoreductase</keyword>
<evidence type="ECO:0000256" key="14">
    <source>
        <dbReference type="ARBA" id="ARBA00023180"/>
    </source>
</evidence>
<dbReference type="GO" id="GO:0016020">
    <property type="term" value="C:membrane"/>
    <property type="evidence" value="ECO:0007669"/>
    <property type="project" value="UniProtKB-SubCell"/>
</dbReference>
<dbReference type="EnsemblPlants" id="EMT01652">
    <property type="protein sequence ID" value="EMT01652"/>
    <property type="gene ID" value="F775_15163"/>
</dbReference>
<dbReference type="PANTHER" id="PTHR43104">
    <property type="entry name" value="L-2-HYDROXYGLUTARATE DEHYDROGENASE, MITOCHONDRIAL"/>
    <property type="match status" value="1"/>
</dbReference>
<dbReference type="InterPro" id="IPR032675">
    <property type="entry name" value="LRR_dom_sf"/>
</dbReference>
<evidence type="ECO:0000256" key="16">
    <source>
        <dbReference type="ARBA" id="ARBA00037941"/>
    </source>
</evidence>
<evidence type="ECO:0000256" key="13">
    <source>
        <dbReference type="ARBA" id="ARBA00023136"/>
    </source>
</evidence>